<feature type="non-terminal residue" evidence="2">
    <location>
        <position position="1"/>
    </location>
</feature>
<keyword evidence="2" id="KW-0560">Oxidoreductase</keyword>
<proteinExistence type="predicted"/>
<dbReference type="PANTHER" id="PTHR43013:SF1">
    <property type="entry name" value="GLUTAMYL-TRNA REDUCTASE"/>
    <property type="match status" value="1"/>
</dbReference>
<dbReference type="PANTHER" id="PTHR43013">
    <property type="entry name" value="GLUTAMYL-TRNA REDUCTASE"/>
    <property type="match status" value="1"/>
</dbReference>
<dbReference type="GO" id="GO:0008883">
    <property type="term" value="F:glutamyl-tRNA reductase activity"/>
    <property type="evidence" value="ECO:0007669"/>
    <property type="project" value="UniProtKB-EC"/>
</dbReference>
<dbReference type="SUPFAM" id="SSF69075">
    <property type="entry name" value="Glutamyl tRNA-reductase dimerization domain"/>
    <property type="match status" value="1"/>
</dbReference>
<dbReference type="InterPro" id="IPR015896">
    <property type="entry name" value="4pyrrol_synth_GluRdtase_dimer"/>
</dbReference>
<dbReference type="Pfam" id="PF00745">
    <property type="entry name" value="GlutR_dimer"/>
    <property type="match status" value="1"/>
</dbReference>
<dbReference type="GO" id="GO:0050661">
    <property type="term" value="F:NADP binding"/>
    <property type="evidence" value="ECO:0007669"/>
    <property type="project" value="InterPro"/>
</dbReference>
<name>A0A6J4H1A8_9PSEU</name>
<dbReference type="Gene3D" id="3.40.50.720">
    <property type="entry name" value="NAD(P)-binding Rossmann-like Domain"/>
    <property type="match status" value="1"/>
</dbReference>
<dbReference type="GO" id="GO:0019353">
    <property type="term" value="P:protoporphyrinogen IX biosynthetic process from glutamate"/>
    <property type="evidence" value="ECO:0007669"/>
    <property type="project" value="TreeGrafter"/>
</dbReference>
<dbReference type="EMBL" id="CADCTH010000019">
    <property type="protein sequence ID" value="CAA9211445.1"/>
    <property type="molecule type" value="Genomic_DNA"/>
</dbReference>
<dbReference type="EC" id="1.2.1.70" evidence="2"/>
<dbReference type="InterPro" id="IPR036453">
    <property type="entry name" value="GluRdtase_dimer_dom_sf"/>
</dbReference>
<dbReference type="AlphaFoldDB" id="A0A6J4H1A8"/>
<gene>
    <name evidence="2" type="ORF">AVDCRST_MAG54-114</name>
</gene>
<evidence type="ECO:0000313" key="2">
    <source>
        <dbReference type="EMBL" id="CAA9211445.1"/>
    </source>
</evidence>
<evidence type="ECO:0000259" key="1">
    <source>
        <dbReference type="Pfam" id="PF00745"/>
    </source>
</evidence>
<accession>A0A6J4H1A8</accession>
<protein>
    <submittedName>
        <fullName evidence="2">Glutamyl-tRNA reductase</fullName>
        <ecNumber evidence="2">1.2.1.70</ecNumber>
    </submittedName>
</protein>
<organism evidence="2">
    <name type="scientific">uncultured Actinomycetospora sp</name>
    <dbReference type="NCBI Taxonomy" id="1135996"/>
    <lineage>
        <taxon>Bacteria</taxon>
        <taxon>Bacillati</taxon>
        <taxon>Actinomycetota</taxon>
        <taxon>Actinomycetes</taxon>
        <taxon>Pseudonocardiales</taxon>
        <taxon>Pseudonocardiaceae</taxon>
        <taxon>Actinomycetospora</taxon>
        <taxon>environmental samples</taxon>
    </lineage>
</organism>
<reference evidence="2" key="1">
    <citation type="submission" date="2020-02" db="EMBL/GenBank/DDBJ databases">
        <authorList>
            <person name="Meier V. D."/>
        </authorList>
    </citation>
    <scope>NUCLEOTIDE SEQUENCE</scope>
    <source>
        <strain evidence="2">AVDCRST_MAG54</strain>
    </source>
</reference>
<feature type="domain" description="Tetrapyrrole biosynthesis glutamyl-tRNA reductase dimerisation" evidence="1">
    <location>
        <begin position="77"/>
        <end position="176"/>
    </location>
</feature>
<sequence>DVVVACTGAIGTVVWLDDVRQGLAGRDTTALPLVVCDLGLPRDVVARVAARAGVTVVDLAALGERLGSASAGRAVEEARAVVAEEVRAYFAAQRTAEVAPTVTALRRRAAEVVDAELLRLAGRLPDLDERARDEVAQSVRRVVDKLLHTPTVQVKRLAQSPGGDTYAEALRELFELDPQTPAVLAATETTASVEPGEPVDQALAVDTRASGGRR</sequence>